<dbReference type="EMBL" id="LAZR01008529">
    <property type="protein sequence ID" value="KKM78186.1"/>
    <property type="molecule type" value="Genomic_DNA"/>
</dbReference>
<reference evidence="1" key="1">
    <citation type="journal article" date="2015" name="Nature">
        <title>Complex archaea that bridge the gap between prokaryotes and eukaryotes.</title>
        <authorList>
            <person name="Spang A."/>
            <person name="Saw J.H."/>
            <person name="Jorgensen S.L."/>
            <person name="Zaremba-Niedzwiedzka K."/>
            <person name="Martijn J."/>
            <person name="Lind A.E."/>
            <person name="van Eijk R."/>
            <person name="Schleper C."/>
            <person name="Guy L."/>
            <person name="Ettema T.J."/>
        </authorList>
    </citation>
    <scope>NUCLEOTIDE SEQUENCE</scope>
</reference>
<proteinExistence type="predicted"/>
<protein>
    <submittedName>
        <fullName evidence="1">Uncharacterized protein</fullName>
    </submittedName>
</protein>
<organism evidence="1">
    <name type="scientific">marine sediment metagenome</name>
    <dbReference type="NCBI Taxonomy" id="412755"/>
    <lineage>
        <taxon>unclassified sequences</taxon>
        <taxon>metagenomes</taxon>
        <taxon>ecological metagenomes</taxon>
    </lineage>
</organism>
<name>A0A0F9KTR2_9ZZZZ</name>
<gene>
    <name evidence="1" type="ORF">LCGC14_1362480</name>
</gene>
<comment type="caution">
    <text evidence="1">The sequence shown here is derived from an EMBL/GenBank/DDBJ whole genome shotgun (WGS) entry which is preliminary data.</text>
</comment>
<accession>A0A0F9KTR2</accession>
<dbReference type="AlphaFoldDB" id="A0A0F9KTR2"/>
<evidence type="ECO:0000313" key="1">
    <source>
        <dbReference type="EMBL" id="KKM78186.1"/>
    </source>
</evidence>
<sequence length="46" mass="5499">MGQGFTRFDEEQGSCFKLNFREPFRHFPLILIYATCSKNRWEFPPG</sequence>